<organism evidence="2 3">
    <name type="scientific">Lentinus tigrinus ALCF2SS1-6</name>
    <dbReference type="NCBI Taxonomy" id="1328759"/>
    <lineage>
        <taxon>Eukaryota</taxon>
        <taxon>Fungi</taxon>
        <taxon>Dikarya</taxon>
        <taxon>Basidiomycota</taxon>
        <taxon>Agaricomycotina</taxon>
        <taxon>Agaricomycetes</taxon>
        <taxon>Polyporales</taxon>
        <taxon>Polyporaceae</taxon>
        <taxon>Lentinus</taxon>
    </lineage>
</organism>
<feature type="region of interest" description="Disordered" evidence="1">
    <location>
        <begin position="158"/>
        <end position="183"/>
    </location>
</feature>
<feature type="region of interest" description="Disordered" evidence="1">
    <location>
        <begin position="1"/>
        <end position="50"/>
    </location>
</feature>
<evidence type="ECO:0000313" key="3">
    <source>
        <dbReference type="Proteomes" id="UP000313359"/>
    </source>
</evidence>
<dbReference type="STRING" id="1328759.A0A5C2SJ16"/>
<evidence type="ECO:0000256" key="1">
    <source>
        <dbReference type="SAM" id="MobiDB-lite"/>
    </source>
</evidence>
<gene>
    <name evidence="2" type="ORF">L227DRAFT_609039</name>
</gene>
<dbReference type="AlphaFoldDB" id="A0A5C2SJ16"/>
<feature type="compositionally biased region" description="Polar residues" evidence="1">
    <location>
        <begin position="211"/>
        <end position="226"/>
    </location>
</feature>
<sequence length="540" mass="56718">MADVVQPAPATDAQIAQSTEKQTTKVLTSEAASTNPAPAAEKNGKGKGLRAFRDRIALRRSYSTKHSSLSSPTLLPTSSKEHIADVQEDATPKRPRVAALERLISAKLGAKKGGKKTKDVDAAPITVALDAAPSGSSASTGPAAEQVEQVLTAIAEVAPSAPSPEGKTEPVTEATVSSTDPEPLPLARKIQSLLSSLPPFLSFETPADTPTGGSEQNGGNATTPSNAPAPIPDSSLISLLSSPSIMNGSLSRGRQSVWAMLDNLRLKTLKTSADAGTTPASDVAEGAESVLEDDDSVMFYGPLVPDANSSVELARSEIVSVDENGTIVEVILDDAPPPHASRPPSPTDGVQAEKFSWHWPFHRSEPAPAPQPKTVEKRLWVPSTDKLSLQVMWWGYRLWLPPPVLAMLDDKEIEAAKLGAMLTTALQWLLNNVPSNALPPTLRPALSLVKSLVPYLGYIGGFVAWSWGAIKGFDKGYGVTLTATWLLPIALVPGTWEEKDVPKPQTTSDPSSPSPNPSAPNTGEPSATPAPSSPMADPSA</sequence>
<proteinExistence type="predicted"/>
<feature type="compositionally biased region" description="Low complexity" evidence="1">
    <location>
        <begin position="64"/>
        <end position="78"/>
    </location>
</feature>
<feature type="region of interest" description="Disordered" evidence="1">
    <location>
        <begin position="199"/>
        <end position="235"/>
    </location>
</feature>
<feature type="compositionally biased region" description="Polar residues" evidence="1">
    <location>
        <begin position="14"/>
        <end position="36"/>
    </location>
</feature>
<feature type="compositionally biased region" description="Low complexity" evidence="1">
    <location>
        <begin position="519"/>
        <end position="540"/>
    </location>
</feature>
<dbReference type="EMBL" id="ML122257">
    <property type="protein sequence ID" value="RPD63139.1"/>
    <property type="molecule type" value="Genomic_DNA"/>
</dbReference>
<reference evidence="2" key="1">
    <citation type="journal article" date="2018" name="Genome Biol. Evol.">
        <title>Genomics and development of Lentinus tigrinus, a white-rot wood-decaying mushroom with dimorphic fruiting bodies.</title>
        <authorList>
            <person name="Wu B."/>
            <person name="Xu Z."/>
            <person name="Knudson A."/>
            <person name="Carlson A."/>
            <person name="Chen N."/>
            <person name="Kovaka S."/>
            <person name="LaButti K."/>
            <person name="Lipzen A."/>
            <person name="Pennachio C."/>
            <person name="Riley R."/>
            <person name="Schakwitz W."/>
            <person name="Umezawa K."/>
            <person name="Ohm R.A."/>
            <person name="Grigoriev I.V."/>
            <person name="Nagy L.G."/>
            <person name="Gibbons J."/>
            <person name="Hibbett D."/>
        </authorList>
    </citation>
    <scope>NUCLEOTIDE SEQUENCE [LARGE SCALE GENOMIC DNA]</scope>
    <source>
        <strain evidence="2">ALCF2SS1-6</strain>
    </source>
</reference>
<dbReference type="PANTHER" id="PTHR48125">
    <property type="entry name" value="LP07818P1"/>
    <property type="match status" value="1"/>
</dbReference>
<feature type="region of interest" description="Disordered" evidence="1">
    <location>
        <begin position="62"/>
        <end position="93"/>
    </location>
</feature>
<dbReference type="PANTHER" id="PTHR48125:SF10">
    <property type="entry name" value="OS12G0136300 PROTEIN"/>
    <property type="match status" value="1"/>
</dbReference>
<dbReference type="Proteomes" id="UP000313359">
    <property type="component" value="Unassembled WGS sequence"/>
</dbReference>
<accession>A0A5C2SJ16</accession>
<evidence type="ECO:0000313" key="2">
    <source>
        <dbReference type="EMBL" id="RPD63139.1"/>
    </source>
</evidence>
<keyword evidence="3" id="KW-1185">Reference proteome</keyword>
<name>A0A5C2SJ16_9APHY</name>
<protein>
    <submittedName>
        <fullName evidence="2">Uncharacterized protein</fullName>
    </submittedName>
</protein>
<feature type="region of interest" description="Disordered" evidence="1">
    <location>
        <begin position="498"/>
        <end position="540"/>
    </location>
</feature>
<dbReference type="OrthoDB" id="3247214at2759"/>